<accession>A0A6S6SQW5</accession>
<organism evidence="1">
    <name type="scientific">uncultured Campylobacterales bacterium</name>
    <dbReference type="NCBI Taxonomy" id="352960"/>
    <lineage>
        <taxon>Bacteria</taxon>
        <taxon>Pseudomonadati</taxon>
        <taxon>Campylobacterota</taxon>
        <taxon>Epsilonproteobacteria</taxon>
        <taxon>Campylobacterales</taxon>
        <taxon>environmental samples</taxon>
    </lineage>
</organism>
<evidence type="ECO:0000313" key="1">
    <source>
        <dbReference type="EMBL" id="CAA6810859.1"/>
    </source>
</evidence>
<proteinExistence type="predicted"/>
<reference evidence="1" key="1">
    <citation type="submission" date="2020-01" db="EMBL/GenBank/DDBJ databases">
        <authorList>
            <person name="Meier V. D."/>
            <person name="Meier V D."/>
        </authorList>
    </citation>
    <scope>NUCLEOTIDE SEQUENCE</scope>
    <source>
        <strain evidence="1">HLG_WM_MAG_12</strain>
    </source>
</reference>
<dbReference type="EMBL" id="CACVAW010000043">
    <property type="protein sequence ID" value="CAA6810859.1"/>
    <property type="molecule type" value="Genomic_DNA"/>
</dbReference>
<name>A0A6S6SQW5_9BACT</name>
<evidence type="ECO:0008006" key="2">
    <source>
        <dbReference type="Google" id="ProtNLM"/>
    </source>
</evidence>
<sequence>MSESELRILESLARYKYLTTSQLDLLNILKNKMGLYQRLRELRAGKKPLIANNSFGIMPGKGKLEDFYYLTSKGQDFLIENLEYNEQKIKAPKGTSSLFARDYFHRKETINFYIYFDKWINKNDGDILFLDYYFDKIGDNRSKKNLRAKNKIDIEQTGGYIIPDIVTKFTYKNEPYLFFIEQHNGKDTKKLLKQLYFHLLALEEGKGAEKYQMQKNHRVAVIFEFESILKATLERIQNINEFKGFEKFFIFKTNESLNKSFFNDWIDLKRINTNLI</sequence>
<gene>
    <name evidence="1" type="ORF">HELGO_WM20336</name>
</gene>
<protein>
    <recommendedName>
        <fullName evidence="2">Replication-relaxation</fullName>
    </recommendedName>
</protein>
<dbReference type="AlphaFoldDB" id="A0A6S6SQW5"/>